<evidence type="ECO:0000313" key="3">
    <source>
        <dbReference type="Proteomes" id="UP000185963"/>
    </source>
</evidence>
<evidence type="ECO:0000313" key="2">
    <source>
        <dbReference type="EMBL" id="OLO73108.1"/>
    </source>
</evidence>
<dbReference type="Proteomes" id="UP000185963">
    <property type="component" value="Unassembled WGS sequence"/>
</dbReference>
<sequence length="114" mass="11760">MWRDGVSVSTALTLTLHRRCTPRKNRSIPTILAGCVDGGLVDVSAVDTEAVALIDSAGSRWPSQVPHPGACRAFPCRALPAPAQGPGDRDSTPSSGPGPPPNPSRPTGTRVGLN</sequence>
<dbReference type="AlphaFoldDB" id="A0A1Q8WYE4"/>
<accession>A0A1Q8WYE4</accession>
<evidence type="ECO:0000256" key="1">
    <source>
        <dbReference type="SAM" id="MobiDB-lite"/>
    </source>
</evidence>
<reference evidence="2 3" key="1">
    <citation type="submission" date="2016-12" db="EMBL/GenBank/DDBJ databases">
        <title>Genomic comparison of strains in the 'Actinomyces naeslundii' group.</title>
        <authorList>
            <person name="Mughal S.R."/>
            <person name="Do T."/>
            <person name="Gilbert S.C."/>
            <person name="Witherden E.A."/>
            <person name="Didelot X."/>
            <person name="Beighton D."/>
        </authorList>
    </citation>
    <scope>NUCLEOTIDE SEQUENCE [LARGE SCALE GENOMIC DNA]</scope>
    <source>
        <strain evidence="2 3">WE8B-23</strain>
    </source>
</reference>
<name>A0A1Q8WYE4_9ACTO</name>
<gene>
    <name evidence="2" type="ORF">BKH20_00005</name>
</gene>
<feature type="compositionally biased region" description="Low complexity" evidence="1">
    <location>
        <begin position="105"/>
        <end position="114"/>
    </location>
</feature>
<feature type="region of interest" description="Disordered" evidence="1">
    <location>
        <begin position="76"/>
        <end position="114"/>
    </location>
</feature>
<comment type="caution">
    <text evidence="2">The sequence shown here is derived from an EMBL/GenBank/DDBJ whole genome shotgun (WGS) entry which is preliminary data.</text>
</comment>
<proteinExistence type="predicted"/>
<organism evidence="2 3">
    <name type="scientific">Actinomyces oris</name>
    <dbReference type="NCBI Taxonomy" id="544580"/>
    <lineage>
        <taxon>Bacteria</taxon>
        <taxon>Bacillati</taxon>
        <taxon>Actinomycetota</taxon>
        <taxon>Actinomycetes</taxon>
        <taxon>Actinomycetales</taxon>
        <taxon>Actinomycetaceae</taxon>
        <taxon>Actinomyces</taxon>
    </lineage>
</organism>
<dbReference type="EMBL" id="MSKS01000001">
    <property type="protein sequence ID" value="OLO73108.1"/>
    <property type="molecule type" value="Genomic_DNA"/>
</dbReference>
<protein>
    <submittedName>
        <fullName evidence="2">Uncharacterized protein</fullName>
    </submittedName>
</protein>